<dbReference type="PANTHER" id="PTHR31918:SF1">
    <property type="entry name" value="TRANSMEMBRANE PROTEIN 181"/>
    <property type="match status" value="1"/>
</dbReference>
<dbReference type="PANTHER" id="PTHR31918">
    <property type="entry name" value="TRANSMEMBRANE PROTEIN 181"/>
    <property type="match status" value="1"/>
</dbReference>
<evidence type="ECO:0008006" key="10">
    <source>
        <dbReference type="Google" id="ProtNLM"/>
    </source>
</evidence>
<evidence type="ECO:0000256" key="4">
    <source>
        <dbReference type="ARBA" id="ARBA00023136"/>
    </source>
</evidence>
<feature type="transmembrane region" description="Helical" evidence="5">
    <location>
        <begin position="425"/>
        <end position="446"/>
    </location>
</feature>
<feature type="transmembrane region" description="Helical" evidence="5">
    <location>
        <begin position="242"/>
        <end position="260"/>
    </location>
</feature>
<evidence type="ECO:0000256" key="1">
    <source>
        <dbReference type="ARBA" id="ARBA00004141"/>
    </source>
</evidence>
<sequence length="533" mass="62367">MAGIRPEASLGYAYHMPTAGLCLRVRSALSQFSDLFSEFNKYIAPAYHHDRCERSVQMRLYTMHKREFVMVFVAFFAIFGLGVFIGIAGPPITHTIVQRSGQLLPKVNNSDISRGPFVMRTPALTTYCQQLWVIAKMKTANKDDETYDKRFHMSVTIEGITADHKPLTVLREDQAHNRTRHVHCQREECDDFIVLHLGFLDYTHYILTVHLYGLESFHQRYNIKEVLFYFKTYNPDFTQLELWFRIIFLLMTFVTACWFAHALRKYTVYDWSIEQKWMSVLLPLLLLYNDPIFPMTFLFNSSVPGALDAIFQATFLCALLLFWLCIYHGLRQNERNILTFYLPKVLIVGMLWLSAVVMAIWQKYNELQDPTYSYKIDTDNFYNFKIFFFVVGGLYLVYLFFLILRAYTDLRAMPFFDMRLKFLTLLMLIVLSLSIMITVLRFGVGILEDNFVAELSTTYKNSAEFMSFYGLLNFYLYTMAYVYAPSENNIFETSITKDNPAFSMINDSDEDVVYGSDEECRQPLTRSHDDDSD</sequence>
<dbReference type="GO" id="GO:0016020">
    <property type="term" value="C:membrane"/>
    <property type="evidence" value="ECO:0007669"/>
    <property type="project" value="UniProtKB-SubCell"/>
</dbReference>
<feature type="transmembrane region" description="Helical" evidence="5">
    <location>
        <begin position="309"/>
        <end position="330"/>
    </location>
</feature>
<feature type="transmembrane region" description="Helical" evidence="5">
    <location>
        <begin position="280"/>
        <end position="303"/>
    </location>
</feature>
<protein>
    <recommendedName>
        <fullName evidence="10">Transmembrane protein 181</fullName>
    </recommendedName>
</protein>
<evidence type="ECO:0000313" key="8">
    <source>
        <dbReference type="EMBL" id="CAB3364753.1"/>
    </source>
</evidence>
<keyword evidence="4 5" id="KW-0472">Membrane</keyword>
<feature type="transmembrane region" description="Helical" evidence="5">
    <location>
        <begin position="466"/>
        <end position="484"/>
    </location>
</feature>
<accession>A0A8S1C653</accession>
<feature type="domain" description="TMEM181 GOLD" evidence="7">
    <location>
        <begin position="115"/>
        <end position="233"/>
    </location>
</feature>
<dbReference type="InterPro" id="IPR040416">
    <property type="entry name" value="TMEM181"/>
</dbReference>
<gene>
    <name evidence="8" type="ORF">CLODIP_2_CD03559</name>
</gene>
<keyword evidence="3 5" id="KW-1133">Transmembrane helix</keyword>
<evidence type="ECO:0000256" key="2">
    <source>
        <dbReference type="ARBA" id="ARBA00022692"/>
    </source>
</evidence>
<organism evidence="8 9">
    <name type="scientific">Cloeon dipterum</name>
    <dbReference type="NCBI Taxonomy" id="197152"/>
    <lineage>
        <taxon>Eukaryota</taxon>
        <taxon>Metazoa</taxon>
        <taxon>Ecdysozoa</taxon>
        <taxon>Arthropoda</taxon>
        <taxon>Hexapoda</taxon>
        <taxon>Insecta</taxon>
        <taxon>Pterygota</taxon>
        <taxon>Palaeoptera</taxon>
        <taxon>Ephemeroptera</taxon>
        <taxon>Pisciforma</taxon>
        <taxon>Baetidae</taxon>
        <taxon>Cloeon</taxon>
    </lineage>
</organism>
<reference evidence="8 9" key="1">
    <citation type="submission" date="2020-04" db="EMBL/GenBank/DDBJ databases">
        <authorList>
            <person name="Alioto T."/>
            <person name="Alioto T."/>
            <person name="Gomez Garrido J."/>
        </authorList>
    </citation>
    <scope>NUCLEOTIDE SEQUENCE [LARGE SCALE GENOMIC DNA]</scope>
</reference>
<dbReference type="EMBL" id="CADEPI010000017">
    <property type="protein sequence ID" value="CAB3364753.1"/>
    <property type="molecule type" value="Genomic_DNA"/>
</dbReference>
<evidence type="ECO:0000256" key="5">
    <source>
        <dbReference type="SAM" id="Phobius"/>
    </source>
</evidence>
<name>A0A8S1C653_9INSE</name>
<evidence type="ECO:0000259" key="7">
    <source>
        <dbReference type="Pfam" id="PF21885"/>
    </source>
</evidence>
<evidence type="ECO:0000313" key="9">
    <source>
        <dbReference type="Proteomes" id="UP000494165"/>
    </source>
</evidence>
<feature type="transmembrane region" description="Helical" evidence="5">
    <location>
        <begin position="342"/>
        <end position="361"/>
    </location>
</feature>
<comment type="caution">
    <text evidence="8">The sequence shown here is derived from an EMBL/GenBank/DDBJ whole genome shotgun (WGS) entry which is preliminary data.</text>
</comment>
<dbReference type="Pfam" id="PF06664">
    <property type="entry name" value="WLS-like_TM"/>
    <property type="match status" value="1"/>
</dbReference>
<feature type="transmembrane region" description="Helical" evidence="5">
    <location>
        <begin position="68"/>
        <end position="89"/>
    </location>
</feature>
<keyword evidence="9" id="KW-1185">Reference proteome</keyword>
<dbReference type="InterPro" id="IPR054077">
    <property type="entry name" value="TMEM181_GOLD"/>
</dbReference>
<feature type="domain" description="Wntless-like transmembrane" evidence="6">
    <location>
        <begin position="234"/>
        <end position="487"/>
    </location>
</feature>
<dbReference type="GO" id="GO:0015643">
    <property type="term" value="F:toxic substance binding"/>
    <property type="evidence" value="ECO:0007669"/>
    <property type="project" value="InterPro"/>
</dbReference>
<dbReference type="Proteomes" id="UP000494165">
    <property type="component" value="Unassembled WGS sequence"/>
</dbReference>
<evidence type="ECO:0000259" key="6">
    <source>
        <dbReference type="Pfam" id="PF06664"/>
    </source>
</evidence>
<evidence type="ECO:0000256" key="3">
    <source>
        <dbReference type="ARBA" id="ARBA00022989"/>
    </source>
</evidence>
<dbReference type="Pfam" id="PF21885">
    <property type="entry name" value="TMEM181_GOLD"/>
    <property type="match status" value="1"/>
</dbReference>
<proteinExistence type="predicted"/>
<dbReference type="OrthoDB" id="28186at2759"/>
<keyword evidence="2 5" id="KW-0812">Transmembrane</keyword>
<comment type="subcellular location">
    <subcellularLocation>
        <location evidence="1">Membrane</location>
        <topology evidence="1">Multi-pass membrane protein</topology>
    </subcellularLocation>
</comment>
<feature type="transmembrane region" description="Helical" evidence="5">
    <location>
        <begin position="381"/>
        <end position="404"/>
    </location>
</feature>
<dbReference type="InterPro" id="IPR047843">
    <property type="entry name" value="WLS-like_TM"/>
</dbReference>
<dbReference type="AlphaFoldDB" id="A0A8S1C653"/>